<sequence>MFCKDKGATLASSFSNQHLYSSKTANGTYWTPITRKNQQRRKDCQDETDHGGYCRKMFSNVRNEIHLVDKRLSGYSGGLQHNFLNLAINPVAVYECANQCVDFPNFKSLKNKCHCLLDQKNVSEYSENTTAVMYSTIKDVHIEAKELENEGRQCVVASIDFETFPMSYTFKGTACNETHHVICQNVHDFQEHLEKFERPFCRVLGCNGTLESRLCSERNSALCFINKEYENFTRIPTTSTLSQVGTAVHTTTEEILEDKNKKNWFDSSSDCCLKSNTLYDKEIQNDENDFDIIEEMNAQNFTEIYLNYRVFPGAWIVPAEEGDVLEATAPSVGVDCVQLVINTDVFPVSYLLSMKDCEESLKALCLRDCRDRASDGGYCRKMFLNEKVTTTTSTTTTTTTAAPTTTTSLALTTSSTESYVIHVDYKIKVIQDQNYSDAAVQCQQSHGSIWSNDLPDMEATNVTQMLINKGLEETWTKYELVVSNWIMQTVKDIEIDAEDLEYADKQCVVASINFEMFPMIYTFIGRNCNETHHVICQNVHDNVIGYTYLTNATYHQALEACSNLSATIFNPRDYNPALLSKVLKSRKTETIWTPIWREFIWQKLNDTSTDRRNVTTAPPTSENLLLYIGSACGALVLVLVVVISIILCHKRRTGINKSPLHDSVTVADDVQSNINETILRRINGGVRRTEDQCEGDVLQMNGFNSGFYNSRYAEYNPENQRAIDTQRNSVEISPNTFTYGEQEGDDHGDRDEDDLNLIMFNDGNYNSERDVYSVVKKDRRTTETDEDGGDRENSDNHPEFKFTMRCLASLCSRSKSSGKSSFSKFKRMLVTKPTSSSSSSSSSSSCDSVYPLLDLSCDAFHQSDSVSLVSHVIVPSRDVQSVLSVPIMPDVTTVEHTESVTLGLSRIGKSDSSLTLAPEK</sequence>
<evidence type="ECO:0000256" key="2">
    <source>
        <dbReference type="ARBA" id="ARBA00022692"/>
    </source>
</evidence>
<keyword evidence="3" id="KW-1133">Transmembrane helix</keyword>
<evidence type="ECO:0000313" key="5">
    <source>
        <dbReference type="EMBL" id="EKC34426.1"/>
    </source>
</evidence>
<comment type="subcellular location">
    <subcellularLocation>
        <location evidence="1">Membrane</location>
        <topology evidence="1">Single-pass membrane protein</topology>
    </subcellularLocation>
</comment>
<keyword evidence="4" id="KW-0472">Membrane</keyword>
<reference evidence="5" key="1">
    <citation type="journal article" date="2012" name="Nature">
        <title>The oyster genome reveals stress adaptation and complexity of shell formation.</title>
        <authorList>
            <person name="Zhang G."/>
            <person name="Fang X."/>
            <person name="Guo X."/>
            <person name="Li L."/>
            <person name="Luo R."/>
            <person name="Xu F."/>
            <person name="Yang P."/>
            <person name="Zhang L."/>
            <person name="Wang X."/>
            <person name="Qi H."/>
            <person name="Xiong Z."/>
            <person name="Que H."/>
            <person name="Xie Y."/>
            <person name="Holland P.W."/>
            <person name="Paps J."/>
            <person name="Zhu Y."/>
            <person name="Wu F."/>
            <person name="Chen Y."/>
            <person name="Wang J."/>
            <person name="Peng C."/>
            <person name="Meng J."/>
            <person name="Yang L."/>
            <person name="Liu J."/>
            <person name="Wen B."/>
            <person name="Zhang N."/>
            <person name="Huang Z."/>
            <person name="Zhu Q."/>
            <person name="Feng Y."/>
            <person name="Mount A."/>
            <person name="Hedgecock D."/>
            <person name="Xu Z."/>
            <person name="Liu Y."/>
            <person name="Domazet-Loso T."/>
            <person name="Du Y."/>
            <person name="Sun X."/>
            <person name="Zhang S."/>
            <person name="Liu B."/>
            <person name="Cheng P."/>
            <person name="Jiang X."/>
            <person name="Li J."/>
            <person name="Fan D."/>
            <person name="Wang W."/>
            <person name="Fu W."/>
            <person name="Wang T."/>
            <person name="Wang B."/>
            <person name="Zhang J."/>
            <person name="Peng Z."/>
            <person name="Li Y."/>
            <person name="Li N."/>
            <person name="Wang J."/>
            <person name="Chen M."/>
            <person name="He Y."/>
            <person name="Tan F."/>
            <person name="Song X."/>
            <person name="Zheng Q."/>
            <person name="Huang R."/>
            <person name="Yang H."/>
            <person name="Du X."/>
            <person name="Chen L."/>
            <person name="Yang M."/>
            <person name="Gaffney P.M."/>
            <person name="Wang S."/>
            <person name="Luo L."/>
            <person name="She Z."/>
            <person name="Ming Y."/>
            <person name="Huang W."/>
            <person name="Zhang S."/>
            <person name="Huang B."/>
            <person name="Zhang Y."/>
            <person name="Qu T."/>
            <person name="Ni P."/>
            <person name="Miao G."/>
            <person name="Wang J."/>
            <person name="Wang Q."/>
            <person name="Steinberg C.E."/>
            <person name="Wang H."/>
            <person name="Li N."/>
            <person name="Qian L."/>
            <person name="Zhang G."/>
            <person name="Li Y."/>
            <person name="Yang H."/>
            <person name="Liu X."/>
            <person name="Wang J."/>
            <person name="Yin Y."/>
            <person name="Wang J."/>
        </authorList>
    </citation>
    <scope>NUCLEOTIDE SEQUENCE [LARGE SCALE GENOMIC DNA]</scope>
    <source>
        <strain evidence="5">05x7-T-G4-1.051#20</strain>
    </source>
</reference>
<dbReference type="EMBL" id="JH819116">
    <property type="protein sequence ID" value="EKC34426.1"/>
    <property type="molecule type" value="Genomic_DNA"/>
</dbReference>
<organism evidence="5">
    <name type="scientific">Magallana gigas</name>
    <name type="common">Pacific oyster</name>
    <name type="synonym">Crassostrea gigas</name>
    <dbReference type="NCBI Taxonomy" id="29159"/>
    <lineage>
        <taxon>Eukaryota</taxon>
        <taxon>Metazoa</taxon>
        <taxon>Spiralia</taxon>
        <taxon>Lophotrochozoa</taxon>
        <taxon>Mollusca</taxon>
        <taxon>Bivalvia</taxon>
        <taxon>Autobranchia</taxon>
        <taxon>Pteriomorphia</taxon>
        <taxon>Ostreida</taxon>
        <taxon>Ostreoidea</taxon>
        <taxon>Ostreidae</taxon>
        <taxon>Magallana</taxon>
    </lineage>
</organism>
<evidence type="ECO:0000256" key="4">
    <source>
        <dbReference type="ARBA" id="ARBA00023136"/>
    </source>
</evidence>
<name>K1RJK7_MAGGI</name>
<dbReference type="GO" id="GO:0071944">
    <property type="term" value="C:cell periphery"/>
    <property type="evidence" value="ECO:0007669"/>
    <property type="project" value="UniProtKB-ARBA"/>
</dbReference>
<dbReference type="AlphaFoldDB" id="K1RJK7"/>
<evidence type="ECO:0000256" key="1">
    <source>
        <dbReference type="ARBA" id="ARBA00004167"/>
    </source>
</evidence>
<dbReference type="GO" id="GO:0016020">
    <property type="term" value="C:membrane"/>
    <property type="evidence" value="ECO:0007669"/>
    <property type="project" value="UniProtKB-SubCell"/>
</dbReference>
<dbReference type="PANTHER" id="PTHR15549:SF30">
    <property type="entry name" value="MID2 DOMAIN-CONTAINING PROTEIN"/>
    <property type="match status" value="1"/>
</dbReference>
<protein>
    <submittedName>
        <fullName evidence="5">Uncharacterized protein</fullName>
    </submittedName>
</protein>
<keyword evidence="2" id="KW-0812">Transmembrane</keyword>
<accession>K1RJK7</accession>
<dbReference type="InterPro" id="IPR051694">
    <property type="entry name" value="Immunoregulatory_rcpt-like"/>
</dbReference>
<proteinExistence type="predicted"/>
<dbReference type="PANTHER" id="PTHR15549">
    <property type="entry name" value="PAIRED IMMUNOGLOBULIN-LIKE TYPE 2 RECEPTOR"/>
    <property type="match status" value="1"/>
</dbReference>
<dbReference type="HOGENOM" id="CLU_316935_0_0_1"/>
<evidence type="ECO:0000256" key="3">
    <source>
        <dbReference type="ARBA" id="ARBA00022989"/>
    </source>
</evidence>
<gene>
    <name evidence="5" type="ORF">CGI_10025787</name>
</gene>
<dbReference type="InParanoid" id="K1RJK7"/>